<dbReference type="WBParaSite" id="ES5_v2.g15112.t1">
    <property type="protein sequence ID" value="ES5_v2.g15112.t1"/>
    <property type="gene ID" value="ES5_v2.g15112"/>
</dbReference>
<name>A0AC34FE69_9BILA</name>
<evidence type="ECO:0000313" key="2">
    <source>
        <dbReference type="WBParaSite" id="ES5_v2.g15112.t1"/>
    </source>
</evidence>
<organism evidence="1 2">
    <name type="scientific">Panagrolaimus sp. ES5</name>
    <dbReference type="NCBI Taxonomy" id="591445"/>
    <lineage>
        <taxon>Eukaryota</taxon>
        <taxon>Metazoa</taxon>
        <taxon>Ecdysozoa</taxon>
        <taxon>Nematoda</taxon>
        <taxon>Chromadorea</taxon>
        <taxon>Rhabditida</taxon>
        <taxon>Tylenchina</taxon>
        <taxon>Panagrolaimomorpha</taxon>
        <taxon>Panagrolaimoidea</taxon>
        <taxon>Panagrolaimidae</taxon>
        <taxon>Panagrolaimus</taxon>
    </lineage>
</organism>
<protein>
    <submittedName>
        <fullName evidence="2">Amino acid transporter transmembrane domain-containing protein</fullName>
    </submittedName>
</protein>
<accession>A0AC34FE69</accession>
<sequence length="308" mass="34303">MFTTTTAVILLLIGASLDYSSCRPHVSFPEFALNNYFVALGTFLFAYGGHAAFPTIQHDMKRPSEFTKSTILAFGIITIMYVPVCIMGYITYGDSLRDSIINSIQNSALQQAINIFITIHCILTLTIVFNPLNQEAEEILNVPLEFGYKRVLVRTTTMAAVVFIAESVPKFGPVLELVGGSTLTLTSLIFPTLFYIKLSALLHRNEKEQQKIDGEVTTKIEDMPFSEVIKWTPKVLLIFFGIISGGAATYSALVRVFATDFVPPCYVAPFLKHFNLEQDEATNCCGTYQNITTLNDIKCAKSDFNFYN</sequence>
<evidence type="ECO:0000313" key="1">
    <source>
        <dbReference type="Proteomes" id="UP000887579"/>
    </source>
</evidence>
<reference evidence="2" key="1">
    <citation type="submission" date="2022-11" db="UniProtKB">
        <authorList>
            <consortium name="WormBaseParasite"/>
        </authorList>
    </citation>
    <scope>IDENTIFICATION</scope>
</reference>
<dbReference type="Proteomes" id="UP000887579">
    <property type="component" value="Unplaced"/>
</dbReference>
<proteinExistence type="predicted"/>